<evidence type="ECO:0000256" key="3">
    <source>
        <dbReference type="ARBA" id="ARBA00022692"/>
    </source>
</evidence>
<dbReference type="Proteomes" id="UP000230214">
    <property type="component" value="Unassembled WGS sequence"/>
</dbReference>
<feature type="transmembrane region" description="Helical" evidence="6">
    <location>
        <begin position="81"/>
        <end position="107"/>
    </location>
</feature>
<evidence type="ECO:0000313" key="7">
    <source>
        <dbReference type="EMBL" id="PIR43572.1"/>
    </source>
</evidence>
<comment type="caution">
    <text evidence="7">The sequence shown here is derived from an EMBL/GenBank/DDBJ whole genome shotgun (WGS) entry which is preliminary data.</text>
</comment>
<evidence type="ECO:0000256" key="4">
    <source>
        <dbReference type="ARBA" id="ARBA00022989"/>
    </source>
</evidence>
<keyword evidence="3 6" id="KW-0812">Transmembrane</keyword>
<feature type="transmembrane region" description="Helical" evidence="6">
    <location>
        <begin position="334"/>
        <end position="356"/>
    </location>
</feature>
<keyword evidence="5 6" id="KW-0472">Membrane</keyword>
<organism evidence="7 8">
    <name type="scientific">candidate division WWE3 bacterium CG10_big_fil_rev_8_21_14_0_10_32_10</name>
    <dbReference type="NCBI Taxonomy" id="1975090"/>
    <lineage>
        <taxon>Bacteria</taxon>
        <taxon>Katanobacteria</taxon>
    </lineage>
</organism>
<feature type="transmembrane region" description="Helical" evidence="6">
    <location>
        <begin position="396"/>
        <end position="420"/>
    </location>
</feature>
<feature type="transmembrane region" description="Helical" evidence="6">
    <location>
        <begin position="119"/>
        <end position="138"/>
    </location>
</feature>
<evidence type="ECO:0000256" key="1">
    <source>
        <dbReference type="ARBA" id="ARBA00004651"/>
    </source>
</evidence>
<proteinExistence type="predicted"/>
<comment type="subcellular location">
    <subcellularLocation>
        <location evidence="1">Cell membrane</location>
        <topology evidence="1">Multi-pass membrane protein</topology>
    </subcellularLocation>
</comment>
<dbReference type="Pfam" id="PF01943">
    <property type="entry name" value="Polysacc_synt"/>
    <property type="match status" value="1"/>
</dbReference>
<feature type="transmembrane region" description="Helical" evidence="6">
    <location>
        <begin position="12"/>
        <end position="32"/>
    </location>
</feature>
<feature type="transmembrane region" description="Helical" evidence="6">
    <location>
        <begin position="178"/>
        <end position="197"/>
    </location>
</feature>
<evidence type="ECO:0000313" key="8">
    <source>
        <dbReference type="Proteomes" id="UP000230214"/>
    </source>
</evidence>
<feature type="transmembrane region" description="Helical" evidence="6">
    <location>
        <begin position="38"/>
        <end position="61"/>
    </location>
</feature>
<evidence type="ECO:0000256" key="6">
    <source>
        <dbReference type="SAM" id="Phobius"/>
    </source>
</evidence>
<feature type="transmembrane region" description="Helical" evidence="6">
    <location>
        <begin position="368"/>
        <end position="390"/>
    </location>
</feature>
<feature type="transmembrane region" description="Helical" evidence="6">
    <location>
        <begin position="218"/>
        <end position="236"/>
    </location>
</feature>
<name>A0A2H0RAL4_UNCKA</name>
<gene>
    <name evidence="7" type="ORF">COV24_01985</name>
</gene>
<protein>
    <recommendedName>
        <fullName evidence="9">Polysaccharide biosynthesis protein C-terminal domain-containing protein</fullName>
    </recommendedName>
</protein>
<evidence type="ECO:0008006" key="9">
    <source>
        <dbReference type="Google" id="ProtNLM"/>
    </source>
</evidence>
<sequence>MKDSSLFKLQSISLISRIMAMFLGIVQSVFIVKTISQTGWGTIQVIASIASIVGASQAFGLTSGSTREIAGAKTNSEAFKIFITSLIFRICISLPFAIYLFVFAPALAQSNSDSIDVVWALRIISFVLLLQASQGIFNSVISGFRKFKTLFTYQVVIAFISVLLYIPLVYLYQFKGYYYAYFLFNFIGFVVLLVLAIQNFEKPFPKILFIDSKKILKEIFGISLVIYLVKLIYTFWQQSPVLYLKYILNIPESSIAIFSLAMFYSTKLMVFSDSITDVTLPVMSKKFIDDIEDFKISYKKNYIKTFLIITFVSSIAVYWSREVMLIITSGRPDYIPSVTLIPFTLLGIWSYSQINLLKSSVYVPSKKLIGLFITYISMVIFVYIVLYLLNILNLEILFKLSIAFGVGSFIAYLVSIYIIYKQLKLSLLTKLLVYYLGISILFSSLFFYSNNILMKLIFTLLYLTMSYYFFEKIKLITFIKNKFLKLI</sequence>
<dbReference type="InterPro" id="IPR050833">
    <property type="entry name" value="Poly_Biosynth_Transport"/>
</dbReference>
<dbReference type="InterPro" id="IPR002797">
    <property type="entry name" value="Polysacc_synth"/>
</dbReference>
<feature type="transmembrane region" description="Helical" evidence="6">
    <location>
        <begin position="452"/>
        <end position="470"/>
    </location>
</feature>
<reference evidence="7 8" key="1">
    <citation type="submission" date="2017-09" db="EMBL/GenBank/DDBJ databases">
        <title>Depth-based differentiation of microbial function through sediment-hosted aquifers and enrichment of novel symbionts in the deep terrestrial subsurface.</title>
        <authorList>
            <person name="Probst A.J."/>
            <person name="Ladd B."/>
            <person name="Jarett J.K."/>
            <person name="Geller-Mcgrath D.E."/>
            <person name="Sieber C.M."/>
            <person name="Emerson J.B."/>
            <person name="Anantharaman K."/>
            <person name="Thomas B.C."/>
            <person name="Malmstrom R."/>
            <person name="Stieglmeier M."/>
            <person name="Klingl A."/>
            <person name="Woyke T."/>
            <person name="Ryan C.M."/>
            <person name="Banfield J.F."/>
        </authorList>
    </citation>
    <scope>NUCLEOTIDE SEQUENCE [LARGE SCALE GENOMIC DNA]</scope>
    <source>
        <strain evidence="7">CG10_big_fil_rev_8_21_14_0_10_32_10</strain>
    </source>
</reference>
<keyword evidence="2" id="KW-1003">Cell membrane</keyword>
<accession>A0A2H0RAL4</accession>
<dbReference type="AlphaFoldDB" id="A0A2H0RAL4"/>
<dbReference type="GO" id="GO:0005886">
    <property type="term" value="C:plasma membrane"/>
    <property type="evidence" value="ECO:0007669"/>
    <property type="project" value="UniProtKB-SubCell"/>
</dbReference>
<feature type="transmembrane region" description="Helical" evidence="6">
    <location>
        <begin position="242"/>
        <end position="264"/>
    </location>
</feature>
<feature type="transmembrane region" description="Helical" evidence="6">
    <location>
        <begin position="302"/>
        <end position="319"/>
    </location>
</feature>
<feature type="transmembrane region" description="Helical" evidence="6">
    <location>
        <begin position="150"/>
        <end position="172"/>
    </location>
</feature>
<evidence type="ECO:0000256" key="5">
    <source>
        <dbReference type="ARBA" id="ARBA00023136"/>
    </source>
</evidence>
<feature type="transmembrane region" description="Helical" evidence="6">
    <location>
        <begin position="427"/>
        <end position="446"/>
    </location>
</feature>
<keyword evidence="4 6" id="KW-1133">Transmembrane helix</keyword>
<dbReference type="PANTHER" id="PTHR30250:SF11">
    <property type="entry name" value="O-ANTIGEN TRANSPORTER-RELATED"/>
    <property type="match status" value="1"/>
</dbReference>
<dbReference type="EMBL" id="PCXU01000018">
    <property type="protein sequence ID" value="PIR43572.1"/>
    <property type="molecule type" value="Genomic_DNA"/>
</dbReference>
<dbReference type="PANTHER" id="PTHR30250">
    <property type="entry name" value="PST FAMILY PREDICTED COLANIC ACID TRANSPORTER"/>
    <property type="match status" value="1"/>
</dbReference>
<evidence type="ECO:0000256" key="2">
    <source>
        <dbReference type="ARBA" id="ARBA00022475"/>
    </source>
</evidence>